<evidence type="ECO:0000313" key="3">
    <source>
        <dbReference type="Proteomes" id="UP000662939"/>
    </source>
</evidence>
<organism evidence="2 3">
    <name type="scientific">Natronoglycomyces albus</name>
    <dbReference type="NCBI Taxonomy" id="2811108"/>
    <lineage>
        <taxon>Bacteria</taxon>
        <taxon>Bacillati</taxon>
        <taxon>Actinomycetota</taxon>
        <taxon>Actinomycetes</taxon>
        <taxon>Glycomycetales</taxon>
        <taxon>Glycomycetaceae</taxon>
        <taxon>Natronoglycomyces</taxon>
    </lineage>
</organism>
<keyword evidence="1" id="KW-1133">Transmembrane helix</keyword>
<gene>
    <name evidence="2" type="ORF">JQS30_10595</name>
</gene>
<sequence length="78" mass="8686">MLARLVFGVTLRFSRFWEPGRRSAVWLETVFSVTDPPLKGLRKVIPPLRLGNVAIDLAFLVLLIGVSILLHGVLGNMM</sequence>
<keyword evidence="1" id="KW-0812">Transmembrane</keyword>
<keyword evidence="3" id="KW-1185">Reference proteome</keyword>
<reference evidence="2" key="1">
    <citation type="submission" date="2021-02" db="EMBL/GenBank/DDBJ databases">
        <title>Natronoglycomyces albus gen. nov., sp. nov, a haloalkaliphilic actinobacterium from a soda solonchak soil.</title>
        <authorList>
            <person name="Sorokin D.Y."/>
            <person name="Khijniak T.V."/>
            <person name="Zakharycheva A.P."/>
            <person name="Boueva O.V."/>
            <person name="Ariskina E.V."/>
            <person name="Hahnke R.L."/>
            <person name="Bunk B."/>
            <person name="Sproer C."/>
            <person name="Schumann P."/>
            <person name="Evtushenko L.I."/>
            <person name="Kublanov I.V."/>
        </authorList>
    </citation>
    <scope>NUCLEOTIDE SEQUENCE</scope>
    <source>
        <strain evidence="2">DSM 106290</strain>
    </source>
</reference>
<proteinExistence type="predicted"/>
<dbReference type="Pfam" id="PF02325">
    <property type="entry name" value="CCB3_YggT"/>
    <property type="match status" value="1"/>
</dbReference>
<keyword evidence="1" id="KW-0472">Membrane</keyword>
<dbReference type="GO" id="GO:0016020">
    <property type="term" value="C:membrane"/>
    <property type="evidence" value="ECO:0007669"/>
    <property type="project" value="InterPro"/>
</dbReference>
<dbReference type="KEGG" id="nav:JQS30_10595"/>
<dbReference type="EMBL" id="CP070496">
    <property type="protein sequence ID" value="QSB07041.1"/>
    <property type="molecule type" value="Genomic_DNA"/>
</dbReference>
<dbReference type="InterPro" id="IPR003425">
    <property type="entry name" value="CCB3/YggT"/>
</dbReference>
<name>A0A895XN13_9ACTN</name>
<dbReference type="AlphaFoldDB" id="A0A895XN13"/>
<evidence type="ECO:0000256" key="1">
    <source>
        <dbReference type="SAM" id="Phobius"/>
    </source>
</evidence>
<protein>
    <submittedName>
        <fullName evidence="2">YggT family protein</fullName>
    </submittedName>
</protein>
<evidence type="ECO:0000313" key="2">
    <source>
        <dbReference type="EMBL" id="QSB07041.1"/>
    </source>
</evidence>
<dbReference type="Proteomes" id="UP000662939">
    <property type="component" value="Chromosome"/>
</dbReference>
<accession>A0A895XN13</accession>
<feature type="transmembrane region" description="Helical" evidence="1">
    <location>
        <begin position="53"/>
        <end position="74"/>
    </location>
</feature>